<dbReference type="Pfam" id="PF13447">
    <property type="entry name" value="Multi-haem_cyto"/>
    <property type="match status" value="1"/>
</dbReference>
<dbReference type="InterPro" id="IPR036280">
    <property type="entry name" value="Multihaem_cyt_sf"/>
</dbReference>
<dbReference type="Gene3D" id="1.10.780.10">
    <property type="entry name" value="Hydroxylamine Oxidoreductase, Chain A, domain 1"/>
    <property type="match status" value="1"/>
</dbReference>
<reference evidence="3 4" key="1">
    <citation type="submission" date="2022-08" db="EMBL/GenBank/DDBJ databases">
        <title>Genome Sequence of the sulphate-reducing bacterium, Pseudodesulfovibrio sp. SYK.</title>
        <authorList>
            <person name="Kondo R."/>
            <person name="Kataoka T."/>
        </authorList>
    </citation>
    <scope>NUCLEOTIDE SEQUENCE [LARGE SCALE GENOMIC DNA]</scope>
    <source>
        <strain evidence="3 4">SYK</strain>
    </source>
</reference>
<keyword evidence="1 2" id="KW-0732">Signal</keyword>
<evidence type="ECO:0000313" key="4">
    <source>
        <dbReference type="Proteomes" id="UP001317742"/>
    </source>
</evidence>
<gene>
    <name evidence="3" type="ORF">SYK_26100</name>
</gene>
<evidence type="ECO:0000256" key="1">
    <source>
        <dbReference type="ARBA" id="ARBA00022729"/>
    </source>
</evidence>
<dbReference type="Gene3D" id="1.20.850.10">
    <property type="entry name" value="Hydroxylamine Oxidoreductase, Chain A, domain 2"/>
    <property type="match status" value="1"/>
</dbReference>
<evidence type="ECO:0000313" key="3">
    <source>
        <dbReference type="EMBL" id="BDQ38250.1"/>
    </source>
</evidence>
<dbReference type="RefSeq" id="WP_281760753.1">
    <property type="nucleotide sequence ID" value="NZ_AP026709.1"/>
</dbReference>
<dbReference type="SUPFAM" id="SSF48695">
    <property type="entry name" value="Multiheme cytochromes"/>
    <property type="match status" value="1"/>
</dbReference>
<accession>A0ABN6S4X2</accession>
<dbReference type="PANTHER" id="PTHR35038">
    <property type="entry name" value="DISSIMILATORY SULFITE REDUCTASE SIRA"/>
    <property type="match status" value="1"/>
</dbReference>
<keyword evidence="4" id="KW-1185">Reference proteome</keyword>
<feature type="chain" id="PRO_5046885909" description="Cytochrome C" evidence="2">
    <location>
        <begin position="22"/>
        <end position="362"/>
    </location>
</feature>
<feature type="signal peptide" evidence="2">
    <location>
        <begin position="1"/>
        <end position="21"/>
    </location>
</feature>
<dbReference type="Proteomes" id="UP001317742">
    <property type="component" value="Chromosome"/>
</dbReference>
<organism evidence="3 4">
    <name type="scientific">Pseudodesulfovibrio nedwellii</name>
    <dbReference type="NCBI Taxonomy" id="2973072"/>
    <lineage>
        <taxon>Bacteria</taxon>
        <taxon>Pseudomonadati</taxon>
        <taxon>Thermodesulfobacteriota</taxon>
        <taxon>Desulfovibrionia</taxon>
        <taxon>Desulfovibrionales</taxon>
        <taxon>Desulfovibrionaceae</taxon>
    </lineage>
</organism>
<dbReference type="InterPro" id="IPR051829">
    <property type="entry name" value="Multiheme_Cytochr_ET"/>
</dbReference>
<dbReference type="EMBL" id="AP026709">
    <property type="protein sequence ID" value="BDQ38250.1"/>
    <property type="molecule type" value="Genomic_DNA"/>
</dbReference>
<protein>
    <recommendedName>
        <fullName evidence="5">Cytochrome C</fullName>
    </recommendedName>
</protein>
<sequence>MKFRMLLAVGVLCVCVVQAHAAKESCIDCHGKDNPKLVVDWESSAMAKKGMGCEDCHGTEHDGPTNVEKSVLPTIKQCSKCHEKQASQFMLGKHARAEEALSIPPMGKKVNKQAPVVFRRACATCHQEICKGGGQCDACHSRHRFSAEEARKPEACLPCHMGNHPQYEAYGFSKHGALYKSRGLDDAVPTCATCHMSKGDHMVKTSWGFFGIRGEEPDKKQAAIQKKVKKSLSMLGPVLAPDSFRPDMAQWNERREAMLDICADCHSRSHAKGHLEEGDKVVTQANKMASGLIFAADELKAMGELNQKEYFWLIRDKMHAQRMGMYINAFHQNPEGVLLDFIHFKRETMALKKNIQQKKEKK</sequence>
<evidence type="ECO:0000256" key="2">
    <source>
        <dbReference type="SAM" id="SignalP"/>
    </source>
</evidence>
<evidence type="ECO:0008006" key="5">
    <source>
        <dbReference type="Google" id="ProtNLM"/>
    </source>
</evidence>
<dbReference type="PANTHER" id="PTHR35038:SF8">
    <property type="entry name" value="C-TYPE POLYHEME CYTOCHROME OMCC"/>
    <property type="match status" value="1"/>
</dbReference>
<name>A0ABN6S4X2_9BACT</name>
<proteinExistence type="predicted"/>